<accession>C4J7D5</accession>
<name>C4J7D5_MAIZE</name>
<reference evidence="1" key="1">
    <citation type="journal article" date="2009" name="PLoS Genet.">
        <title>Sequencing, mapping, and analysis of 27,455 maize full-length cDNAs.</title>
        <authorList>
            <person name="Soderlund C."/>
            <person name="Descour A."/>
            <person name="Kudrna D."/>
            <person name="Bomhoff M."/>
            <person name="Boyd L."/>
            <person name="Currie J."/>
            <person name="Angelova A."/>
            <person name="Collura K."/>
            <person name="Wissotski M."/>
            <person name="Ashley E."/>
            <person name="Morrow D."/>
            <person name="Fernandes J."/>
            <person name="Walbot V."/>
            <person name="Yu Y."/>
        </authorList>
    </citation>
    <scope>NUCLEOTIDE SEQUENCE</scope>
    <source>
        <strain evidence="1">B73</strain>
    </source>
</reference>
<proteinExistence type="evidence at transcript level"/>
<evidence type="ECO:0000313" key="1">
    <source>
        <dbReference type="EMBL" id="ACR37085.1"/>
    </source>
</evidence>
<sequence length="66" mass="7733">MMCFITRSGLVDKYIFIPCVRADILLLPTFSVSAWGSSRACPWIQENYASSPRYHRLTFWLLYLLN</sequence>
<dbReference type="EMBL" id="BT086732">
    <property type="protein sequence ID" value="ACR37085.1"/>
    <property type="molecule type" value="mRNA"/>
</dbReference>
<dbReference type="AlphaFoldDB" id="C4J7D5"/>
<protein>
    <submittedName>
        <fullName evidence="1">Uncharacterized protein</fullName>
    </submittedName>
</protein>
<organism evidence="1">
    <name type="scientific">Zea mays</name>
    <name type="common">Maize</name>
    <dbReference type="NCBI Taxonomy" id="4577"/>
    <lineage>
        <taxon>Eukaryota</taxon>
        <taxon>Viridiplantae</taxon>
        <taxon>Streptophyta</taxon>
        <taxon>Embryophyta</taxon>
        <taxon>Tracheophyta</taxon>
        <taxon>Spermatophyta</taxon>
        <taxon>Magnoliopsida</taxon>
        <taxon>Liliopsida</taxon>
        <taxon>Poales</taxon>
        <taxon>Poaceae</taxon>
        <taxon>PACMAD clade</taxon>
        <taxon>Panicoideae</taxon>
        <taxon>Andropogonodae</taxon>
        <taxon>Andropogoneae</taxon>
        <taxon>Tripsacinae</taxon>
        <taxon>Zea</taxon>
    </lineage>
</organism>